<dbReference type="InterPro" id="IPR004842">
    <property type="entry name" value="SLC12A_fam"/>
</dbReference>
<evidence type="ECO:0000256" key="3">
    <source>
        <dbReference type="ARBA" id="ARBA00022448"/>
    </source>
</evidence>
<dbReference type="InterPro" id="IPR018491">
    <property type="entry name" value="SLC12_C"/>
</dbReference>
<dbReference type="GO" id="GO:1990816">
    <property type="term" value="C:vacuole-mitochondrion membrane contact site"/>
    <property type="evidence" value="ECO:0007669"/>
    <property type="project" value="EnsemblFungi"/>
</dbReference>
<feature type="transmembrane region" description="Helical" evidence="8">
    <location>
        <begin position="444"/>
        <end position="465"/>
    </location>
</feature>
<evidence type="ECO:0000256" key="2">
    <source>
        <dbReference type="ARBA" id="ARBA00010593"/>
    </source>
</evidence>
<dbReference type="EMBL" id="GL883101">
    <property type="protein sequence ID" value="EGG08145.1"/>
    <property type="molecule type" value="Genomic_DNA"/>
</dbReference>
<dbReference type="eggNOG" id="KOG1288">
    <property type="taxonomic scope" value="Eukaryota"/>
</dbReference>
<protein>
    <recommendedName>
        <fullName evidence="13">Amino acid permease/ SLC12A domain-containing protein</fullName>
    </recommendedName>
</protein>
<dbReference type="GO" id="GO:0034486">
    <property type="term" value="P:vacuolar transmembrane transport"/>
    <property type="evidence" value="ECO:0007669"/>
    <property type="project" value="EnsemblFungi"/>
</dbReference>
<dbReference type="InterPro" id="IPR004841">
    <property type="entry name" value="AA-permease/SLC12A_dom"/>
</dbReference>
<name>F4RH78_MELLP</name>
<evidence type="ECO:0000259" key="9">
    <source>
        <dbReference type="Pfam" id="PF00324"/>
    </source>
</evidence>
<feature type="domain" description="SLC12A transporter C-terminal" evidence="10">
    <location>
        <begin position="679"/>
        <end position="766"/>
    </location>
</feature>
<dbReference type="FunFam" id="1.20.1740.10:FF:000013">
    <property type="entry name" value="Solute carrier family 12 member"/>
    <property type="match status" value="1"/>
</dbReference>
<dbReference type="InParanoid" id="F4RH78"/>
<comment type="similarity">
    <text evidence="2">Belongs to the SLC12A transporter family.</text>
</comment>
<dbReference type="KEGG" id="mlr:MELLADRAFT_84909"/>
<keyword evidence="4 8" id="KW-0812">Transmembrane</keyword>
<feature type="region of interest" description="Disordered" evidence="7">
    <location>
        <begin position="1"/>
        <end position="87"/>
    </location>
</feature>
<feature type="compositionally biased region" description="Low complexity" evidence="7">
    <location>
        <begin position="1"/>
        <end position="17"/>
    </location>
</feature>
<feature type="compositionally biased region" description="Polar residues" evidence="7">
    <location>
        <begin position="153"/>
        <end position="168"/>
    </location>
</feature>
<evidence type="ECO:0000256" key="6">
    <source>
        <dbReference type="ARBA" id="ARBA00023136"/>
    </source>
</evidence>
<dbReference type="Gene3D" id="1.20.1740.10">
    <property type="entry name" value="Amino acid/polyamine transporter I"/>
    <property type="match status" value="1"/>
</dbReference>
<feature type="transmembrane region" description="Helical" evidence="8">
    <location>
        <begin position="493"/>
        <end position="514"/>
    </location>
</feature>
<evidence type="ECO:0000313" key="12">
    <source>
        <dbReference type="Proteomes" id="UP000001072"/>
    </source>
</evidence>
<feature type="compositionally biased region" description="Polar residues" evidence="7">
    <location>
        <begin position="103"/>
        <end position="113"/>
    </location>
</feature>
<feature type="compositionally biased region" description="Pro residues" evidence="7">
    <location>
        <begin position="69"/>
        <end position="82"/>
    </location>
</feature>
<feature type="domain" description="Amino acid permease/ SLC12A" evidence="9">
    <location>
        <begin position="179"/>
        <end position="661"/>
    </location>
</feature>
<reference evidence="12" key="1">
    <citation type="journal article" date="2011" name="Proc. Natl. Acad. Sci. U.S.A.">
        <title>Obligate biotrophy features unraveled by the genomic analysis of rust fungi.</title>
        <authorList>
            <person name="Duplessis S."/>
            <person name="Cuomo C.A."/>
            <person name="Lin Y.-C."/>
            <person name="Aerts A."/>
            <person name="Tisserant E."/>
            <person name="Veneault-Fourrey C."/>
            <person name="Joly D.L."/>
            <person name="Hacquard S."/>
            <person name="Amselem J."/>
            <person name="Cantarel B.L."/>
            <person name="Chiu R."/>
            <person name="Coutinho P.M."/>
            <person name="Feau N."/>
            <person name="Field M."/>
            <person name="Frey P."/>
            <person name="Gelhaye E."/>
            <person name="Goldberg J."/>
            <person name="Grabherr M.G."/>
            <person name="Kodira C.D."/>
            <person name="Kohler A."/>
            <person name="Kuees U."/>
            <person name="Lindquist E.A."/>
            <person name="Lucas S.M."/>
            <person name="Mago R."/>
            <person name="Mauceli E."/>
            <person name="Morin E."/>
            <person name="Murat C."/>
            <person name="Pangilinan J.L."/>
            <person name="Park R."/>
            <person name="Pearson M."/>
            <person name="Quesneville H."/>
            <person name="Rouhier N."/>
            <person name="Sakthikumar S."/>
            <person name="Salamov A.A."/>
            <person name="Schmutz J."/>
            <person name="Selles B."/>
            <person name="Shapiro H."/>
            <person name="Tanguay P."/>
            <person name="Tuskan G.A."/>
            <person name="Henrissat B."/>
            <person name="Van de Peer Y."/>
            <person name="Rouze P."/>
            <person name="Ellis J.G."/>
            <person name="Dodds P.N."/>
            <person name="Schein J.E."/>
            <person name="Zhong S."/>
            <person name="Hamelin R.C."/>
            <person name="Grigoriev I.V."/>
            <person name="Szabo L.J."/>
            <person name="Martin F."/>
        </authorList>
    </citation>
    <scope>NUCLEOTIDE SEQUENCE [LARGE SCALE GENOMIC DNA]</scope>
    <source>
        <strain evidence="12">98AG31 / pathotype 3-4-7</strain>
    </source>
</reference>
<feature type="compositionally biased region" description="Basic residues" evidence="7">
    <location>
        <begin position="19"/>
        <end position="29"/>
    </location>
</feature>
<feature type="transmembrane region" description="Helical" evidence="8">
    <location>
        <begin position="178"/>
        <end position="198"/>
    </location>
</feature>
<dbReference type="AlphaFoldDB" id="F4RH78"/>
<dbReference type="GO" id="GO:0005774">
    <property type="term" value="C:vacuolar membrane"/>
    <property type="evidence" value="ECO:0007669"/>
    <property type="project" value="EnsemblFungi"/>
</dbReference>
<feature type="transmembrane region" description="Helical" evidence="8">
    <location>
        <begin position="343"/>
        <end position="361"/>
    </location>
</feature>
<feature type="compositionally biased region" description="Polar residues" evidence="7">
    <location>
        <begin position="128"/>
        <end position="142"/>
    </location>
</feature>
<feature type="compositionally biased region" description="Polar residues" evidence="7">
    <location>
        <begin position="31"/>
        <end position="55"/>
    </location>
</feature>
<keyword evidence="5 8" id="KW-1133">Transmembrane helix</keyword>
<keyword evidence="6 8" id="KW-0472">Membrane</keyword>
<evidence type="ECO:0000259" key="10">
    <source>
        <dbReference type="Pfam" id="PF03522"/>
    </source>
</evidence>
<dbReference type="RefSeq" id="XP_007408343.1">
    <property type="nucleotide sequence ID" value="XM_007408281.1"/>
</dbReference>
<comment type="subcellular location">
    <subcellularLocation>
        <location evidence="1">Membrane</location>
        <topology evidence="1">Multi-pass membrane protein</topology>
    </subcellularLocation>
</comment>
<dbReference type="PANTHER" id="PTHR11827:SF72">
    <property type="entry name" value="GH08340P"/>
    <property type="match status" value="1"/>
</dbReference>
<sequence>MSSSTDSTQVISSSTSTIRNHHHHHHHHQINQEQTNSNQDYFNYSNDDLNLQSNTLPSDHDSFHSSDPLPSPPPPPPPPPLPTHFVSGASRRLPELQQQLHLNPESTSDSPQPNELDPLLPFTIDRSLPTSHQHQHHSSLPFNTDPHRLPSPFQLTHPSSQPSHPNLKSQRKMGTFDGVYLPTILNIFNIIYFLRFGYCIGQIGLGATILLLLLSYLINTLTVFSLSAIATNGQVRGGGAYYLISRTLGPEFGGSIGILFCLSQALTASMNIIGFVESLIEVIHSHFNPPLRTPFNPTHSIEPLSSPSPTLRYFIKSLTLFFVTISCIGLGRTKIFSKMTRSMATILLITLISIFFSFLQTKPFEDSSEHFLYTGFSFKTFEENFYPSYYSSRSEPLNPSLLVSPHFSDYQKVFGILFPSVSGILAGSSLSGELRKPSKSLPKGILWALICVMMIYFFSLLALSLSCGRDGLSFVNERNALNLLMFQISNYKVLVGFGILVIAIFSSIMGITVCGKILQAISRDGLIPILKPFFSQGSQIGDDPIYSILFCYLFCQVVLFYNINKISIHITTISLLIFACINLACFTLRIAGSPNFRPSFRLFSEWTALLGLVLTFGKLHYSSPAKQWGEVTQSIIYHQVRKYLLRLDERKDNVKYWRPQVLLFTNDPRHDWNQIVFCNSLKKGGLYVLAHIIKSEFSSESIRELQEQQLNWLSLVDISNIKAFVDITLAPDERVGARHLLLTSGLGGMRPNICMLGFPTNLKWRRKGKMFSESEETNETNERRQKRMKRRSDSSLTVKGLIIESGPEVKIDCLGSLPTDSQRSETPIKPIDFVGIIEDSLSLNKSVGLTYGFEALKLPTSISKPQSQEANHHRLQLSTSLGGLASASFGGLGGNGKPAEEEPIKKKRWIDLWPILRDGESGWETYTMVLQLGMILSMVPSWRSQHTLRVESLGDDFL</sequence>
<feature type="transmembrane region" description="Helical" evidence="8">
    <location>
        <begin position="569"/>
        <end position="591"/>
    </location>
</feature>
<dbReference type="GO" id="GO:0015379">
    <property type="term" value="F:potassium:chloride symporter activity"/>
    <property type="evidence" value="ECO:0007669"/>
    <property type="project" value="EnsemblFungi"/>
</dbReference>
<proteinExistence type="inferred from homology"/>
<evidence type="ECO:0000256" key="5">
    <source>
        <dbReference type="ARBA" id="ARBA00022989"/>
    </source>
</evidence>
<feature type="region of interest" description="Disordered" evidence="7">
    <location>
        <begin position="769"/>
        <end position="794"/>
    </location>
</feature>
<dbReference type="GeneID" id="18933659"/>
<dbReference type="Proteomes" id="UP000001072">
    <property type="component" value="Unassembled WGS sequence"/>
</dbReference>
<evidence type="ECO:0000256" key="7">
    <source>
        <dbReference type="SAM" id="MobiDB-lite"/>
    </source>
</evidence>
<dbReference type="HOGENOM" id="CLU_001883_3_1_1"/>
<feature type="transmembrane region" description="Helical" evidence="8">
    <location>
        <begin position="252"/>
        <end position="276"/>
    </location>
</feature>
<evidence type="ECO:0000313" key="11">
    <source>
        <dbReference type="EMBL" id="EGG08145.1"/>
    </source>
</evidence>
<keyword evidence="12" id="KW-1185">Reference proteome</keyword>
<evidence type="ECO:0008006" key="13">
    <source>
        <dbReference type="Google" id="ProtNLM"/>
    </source>
</evidence>
<dbReference type="GO" id="GO:0006884">
    <property type="term" value="P:cell volume homeostasis"/>
    <property type="evidence" value="ECO:0007669"/>
    <property type="project" value="TreeGrafter"/>
</dbReference>
<dbReference type="GO" id="GO:0055064">
    <property type="term" value="P:chloride ion homeostasis"/>
    <property type="evidence" value="ECO:0007669"/>
    <property type="project" value="TreeGrafter"/>
</dbReference>
<keyword evidence="3" id="KW-0813">Transport</keyword>
<dbReference type="PANTHER" id="PTHR11827">
    <property type="entry name" value="SOLUTE CARRIER FAMILY 12, CATION COTRANSPORTERS"/>
    <property type="match status" value="1"/>
</dbReference>
<feature type="transmembrane region" description="Helical" evidence="8">
    <location>
        <begin position="204"/>
        <end position="231"/>
    </location>
</feature>
<feature type="region of interest" description="Disordered" evidence="7">
    <location>
        <begin position="103"/>
        <end position="168"/>
    </location>
</feature>
<dbReference type="FunCoup" id="F4RH78">
    <property type="interactions" value="52"/>
</dbReference>
<dbReference type="VEuPathDB" id="FungiDB:MELLADRAFT_84909"/>
<evidence type="ECO:0000256" key="4">
    <source>
        <dbReference type="ARBA" id="ARBA00022692"/>
    </source>
</evidence>
<dbReference type="Pfam" id="PF00324">
    <property type="entry name" value="AA_permease"/>
    <property type="match status" value="1"/>
</dbReference>
<gene>
    <name evidence="11" type="ORF">MELLADRAFT_84909</name>
</gene>
<dbReference type="GO" id="GO:0055075">
    <property type="term" value="P:potassium ion homeostasis"/>
    <property type="evidence" value="ECO:0007669"/>
    <property type="project" value="EnsemblFungi"/>
</dbReference>
<organism evidence="12">
    <name type="scientific">Melampsora larici-populina (strain 98AG31 / pathotype 3-4-7)</name>
    <name type="common">Poplar leaf rust fungus</name>
    <dbReference type="NCBI Taxonomy" id="747676"/>
    <lineage>
        <taxon>Eukaryota</taxon>
        <taxon>Fungi</taxon>
        <taxon>Dikarya</taxon>
        <taxon>Basidiomycota</taxon>
        <taxon>Pucciniomycotina</taxon>
        <taxon>Pucciniomycetes</taxon>
        <taxon>Pucciniales</taxon>
        <taxon>Melampsoraceae</taxon>
        <taxon>Melampsora</taxon>
    </lineage>
</organism>
<dbReference type="OrthoDB" id="2020542at2759"/>
<evidence type="ECO:0000256" key="1">
    <source>
        <dbReference type="ARBA" id="ARBA00004141"/>
    </source>
</evidence>
<feature type="transmembrane region" description="Helical" evidence="8">
    <location>
        <begin position="545"/>
        <end position="563"/>
    </location>
</feature>
<evidence type="ECO:0000256" key="8">
    <source>
        <dbReference type="SAM" id="Phobius"/>
    </source>
</evidence>
<dbReference type="Pfam" id="PF03522">
    <property type="entry name" value="SLC12"/>
    <property type="match status" value="1"/>
</dbReference>
<feature type="transmembrane region" description="Helical" evidence="8">
    <location>
        <begin position="313"/>
        <end position="331"/>
    </location>
</feature>
<accession>F4RH78</accession>